<feature type="coiled-coil region" evidence="8">
    <location>
        <begin position="358"/>
        <end position="400"/>
    </location>
</feature>
<dbReference type="InterPro" id="IPR051906">
    <property type="entry name" value="TolC-like"/>
</dbReference>
<evidence type="ECO:0000256" key="8">
    <source>
        <dbReference type="SAM" id="Coils"/>
    </source>
</evidence>
<keyword evidence="9" id="KW-0732">Signal</keyword>
<comment type="similarity">
    <text evidence="2">Belongs to the outer membrane factor (OMF) (TC 1.B.17) family.</text>
</comment>
<evidence type="ECO:0000256" key="6">
    <source>
        <dbReference type="ARBA" id="ARBA00023136"/>
    </source>
</evidence>
<feature type="chain" id="PRO_5017247007" evidence="9">
    <location>
        <begin position="22"/>
        <end position="468"/>
    </location>
</feature>
<dbReference type="EMBL" id="PHFL01000007">
    <property type="protein sequence ID" value="RFM25321.1"/>
    <property type="molecule type" value="Genomic_DNA"/>
</dbReference>
<evidence type="ECO:0000313" key="11">
    <source>
        <dbReference type="Proteomes" id="UP000266389"/>
    </source>
</evidence>
<evidence type="ECO:0000256" key="5">
    <source>
        <dbReference type="ARBA" id="ARBA00022692"/>
    </source>
</evidence>
<dbReference type="PANTHER" id="PTHR30026:SF20">
    <property type="entry name" value="OUTER MEMBRANE PROTEIN TOLC"/>
    <property type="match status" value="1"/>
</dbReference>
<dbReference type="PANTHER" id="PTHR30026">
    <property type="entry name" value="OUTER MEMBRANE PROTEIN TOLC"/>
    <property type="match status" value="1"/>
</dbReference>
<comment type="caution">
    <text evidence="10">The sequence shown here is derived from an EMBL/GenBank/DDBJ whole genome shotgun (WGS) entry which is preliminary data.</text>
</comment>
<evidence type="ECO:0000256" key="4">
    <source>
        <dbReference type="ARBA" id="ARBA00022452"/>
    </source>
</evidence>
<dbReference type="InterPro" id="IPR003423">
    <property type="entry name" value="OMP_efflux"/>
</dbReference>
<dbReference type="GO" id="GO:0009279">
    <property type="term" value="C:cell outer membrane"/>
    <property type="evidence" value="ECO:0007669"/>
    <property type="project" value="UniProtKB-SubCell"/>
</dbReference>
<evidence type="ECO:0000256" key="2">
    <source>
        <dbReference type="ARBA" id="ARBA00007613"/>
    </source>
</evidence>
<feature type="signal peptide" evidence="9">
    <location>
        <begin position="1"/>
        <end position="21"/>
    </location>
</feature>
<keyword evidence="5" id="KW-0812">Transmembrane</keyword>
<evidence type="ECO:0000256" key="1">
    <source>
        <dbReference type="ARBA" id="ARBA00004442"/>
    </source>
</evidence>
<keyword evidence="8" id="KW-0175">Coiled coil</keyword>
<evidence type="ECO:0000313" key="10">
    <source>
        <dbReference type="EMBL" id="RFM25321.1"/>
    </source>
</evidence>
<evidence type="ECO:0000256" key="7">
    <source>
        <dbReference type="ARBA" id="ARBA00023237"/>
    </source>
</evidence>
<comment type="subcellular location">
    <subcellularLocation>
        <location evidence="1">Cell outer membrane</location>
    </subcellularLocation>
</comment>
<accession>A0A395M3Q6</accession>
<keyword evidence="7" id="KW-0998">Cell outer membrane</keyword>
<dbReference type="Pfam" id="PF02321">
    <property type="entry name" value="OEP"/>
    <property type="match status" value="2"/>
</dbReference>
<keyword evidence="6" id="KW-0472">Membrane</keyword>
<reference evidence="10 11" key="1">
    <citation type="journal article" date="2011" name="ISME J.">
        <title>Community ecology of hot spring cyanobacterial mats: predominant populations and their functional potential.</title>
        <authorList>
            <person name="Klatt C.G."/>
            <person name="Wood J.M."/>
            <person name="Rusch D.B."/>
            <person name="Bateson M.M."/>
            <person name="Hamamura N."/>
            <person name="Heidelberg J.F."/>
            <person name="Grossman A.R."/>
            <person name="Bhaya D."/>
            <person name="Cohan F.M."/>
            <person name="Kuhl M."/>
            <person name="Bryant D.A."/>
            <person name="Ward D.M."/>
        </authorList>
    </citation>
    <scope>NUCLEOTIDE SEQUENCE [LARGE SCALE GENOMIC DNA]</scope>
    <source>
        <strain evidence="10">OS</strain>
    </source>
</reference>
<feature type="coiled-coil region" evidence="8">
    <location>
        <begin position="168"/>
        <end position="217"/>
    </location>
</feature>
<dbReference type="AlphaFoldDB" id="A0A395M3Q6"/>
<sequence length="468" mass="51593">MKKWLLALPAHLCLVSSLAIAQGAANTVETLTLEKVIKIAIENAVATAQAKNNYELTGAQLLQAYGQFLPSLAVSATYTPLNSNQRINPTTLPGGQVIFPLFGQQTTSIGFSLNSSLNLFNGLADQAALQNAIHARESAGYTLKRAKQDIAFSVAQAYLQILLNQELLAIAQENLKVSQERLRQLQEQARLGARTIADLYQQEAQKAADELAVIRAENTLRNSKLALIRQARLDPTKEYKFESPPIDTTLLGAEYQDEARLIAVAQEQRADLKAAQESLTAASWAITQARGTFLPALNLNFTLFTNGFSVFNQSIDGNTIPNPVLPTVGEQLNKQISFNIGLQLSWTIFDRFSTNLRAEQALINYRNQELQYEDLKIRVVAEVRQALGDYQAALKQLESTSKGLLSAKQAYETIQKRYEVGSATFVEVAAAQAALVRAQSDRAQALFNFTFQKKILEYFLGSVDIDAF</sequence>
<organism evidence="10 11">
    <name type="scientific">Candidatus Thermochlorobacter aerophilus</name>
    <dbReference type="NCBI Taxonomy" id="1868324"/>
    <lineage>
        <taxon>Bacteria</taxon>
        <taxon>Pseudomonadati</taxon>
        <taxon>Chlorobiota</taxon>
        <taxon>Chlorobiia</taxon>
        <taxon>Chlorobiales</taxon>
        <taxon>Candidatus Thermochlorobacteriaceae</taxon>
        <taxon>Candidatus Thermochlorobacter</taxon>
    </lineage>
</organism>
<name>A0A395M3Q6_9BACT</name>
<keyword evidence="3" id="KW-0813">Transport</keyword>
<proteinExistence type="inferred from homology"/>
<dbReference type="GO" id="GO:1990281">
    <property type="term" value="C:efflux pump complex"/>
    <property type="evidence" value="ECO:0007669"/>
    <property type="project" value="TreeGrafter"/>
</dbReference>
<evidence type="ECO:0000256" key="9">
    <source>
        <dbReference type="SAM" id="SignalP"/>
    </source>
</evidence>
<dbReference type="Gene3D" id="1.20.1600.10">
    <property type="entry name" value="Outer membrane efflux proteins (OEP)"/>
    <property type="match status" value="1"/>
</dbReference>
<dbReference type="GO" id="GO:0015562">
    <property type="term" value="F:efflux transmembrane transporter activity"/>
    <property type="evidence" value="ECO:0007669"/>
    <property type="project" value="InterPro"/>
</dbReference>
<dbReference type="Proteomes" id="UP000266389">
    <property type="component" value="Unassembled WGS sequence"/>
</dbReference>
<evidence type="ECO:0000256" key="3">
    <source>
        <dbReference type="ARBA" id="ARBA00022448"/>
    </source>
</evidence>
<dbReference type="SUPFAM" id="SSF56954">
    <property type="entry name" value="Outer membrane efflux proteins (OEP)"/>
    <property type="match status" value="1"/>
</dbReference>
<dbReference type="GO" id="GO:0015288">
    <property type="term" value="F:porin activity"/>
    <property type="evidence" value="ECO:0007669"/>
    <property type="project" value="TreeGrafter"/>
</dbReference>
<gene>
    <name evidence="10" type="ORF">D0433_01505</name>
</gene>
<protein>
    <submittedName>
        <fullName evidence="10">TolC family protein</fullName>
    </submittedName>
</protein>
<keyword evidence="4" id="KW-1134">Transmembrane beta strand</keyword>